<dbReference type="AlphaFoldDB" id="A0A3M0K1E3"/>
<dbReference type="EMBL" id="QRBI01000120">
    <property type="protein sequence ID" value="RMC06956.1"/>
    <property type="molecule type" value="Genomic_DNA"/>
</dbReference>
<proteinExistence type="predicted"/>
<keyword evidence="2" id="KW-1185">Reference proteome</keyword>
<name>A0A3M0K1E3_HIRRU</name>
<protein>
    <submittedName>
        <fullName evidence="1">Uncharacterized protein</fullName>
    </submittedName>
</protein>
<evidence type="ECO:0000313" key="2">
    <source>
        <dbReference type="Proteomes" id="UP000269221"/>
    </source>
</evidence>
<gene>
    <name evidence="1" type="ORF">DUI87_16408</name>
</gene>
<comment type="caution">
    <text evidence="1">The sequence shown here is derived from an EMBL/GenBank/DDBJ whole genome shotgun (WGS) entry which is preliminary data.</text>
</comment>
<organism evidence="1 2">
    <name type="scientific">Hirundo rustica rustica</name>
    <dbReference type="NCBI Taxonomy" id="333673"/>
    <lineage>
        <taxon>Eukaryota</taxon>
        <taxon>Metazoa</taxon>
        <taxon>Chordata</taxon>
        <taxon>Craniata</taxon>
        <taxon>Vertebrata</taxon>
        <taxon>Euteleostomi</taxon>
        <taxon>Archelosauria</taxon>
        <taxon>Archosauria</taxon>
        <taxon>Dinosauria</taxon>
        <taxon>Saurischia</taxon>
        <taxon>Theropoda</taxon>
        <taxon>Coelurosauria</taxon>
        <taxon>Aves</taxon>
        <taxon>Neognathae</taxon>
        <taxon>Neoaves</taxon>
        <taxon>Telluraves</taxon>
        <taxon>Australaves</taxon>
        <taxon>Passeriformes</taxon>
        <taxon>Sylvioidea</taxon>
        <taxon>Hirundinidae</taxon>
        <taxon>Hirundo</taxon>
    </lineage>
</organism>
<reference evidence="1 2" key="1">
    <citation type="submission" date="2018-07" db="EMBL/GenBank/DDBJ databases">
        <title>A high quality draft genome assembly of the barn swallow (H. rustica rustica).</title>
        <authorList>
            <person name="Formenti G."/>
            <person name="Chiara M."/>
            <person name="Poveda L."/>
            <person name="Francoijs K.-J."/>
            <person name="Bonisoli-Alquati A."/>
            <person name="Canova L."/>
            <person name="Gianfranceschi L."/>
            <person name="Horner D.S."/>
            <person name="Saino N."/>
        </authorList>
    </citation>
    <scope>NUCLEOTIDE SEQUENCE [LARGE SCALE GENOMIC DNA]</scope>
    <source>
        <strain evidence="1">Chelidonia</strain>
        <tissue evidence="1">Blood</tissue>
    </source>
</reference>
<sequence length="90" mass="9864">MDEKLTMNPKWAFLKKKANSLTEYIRKSIISKLREMEPSSLLCSACLELSSRCSLGLGSTGNSGKQAEVIIRKVCQRKSLLGEASSPTKG</sequence>
<dbReference type="Proteomes" id="UP000269221">
    <property type="component" value="Unassembled WGS sequence"/>
</dbReference>
<evidence type="ECO:0000313" key="1">
    <source>
        <dbReference type="EMBL" id="RMC06956.1"/>
    </source>
</evidence>
<accession>A0A3M0K1E3</accession>